<comment type="caution">
    <text evidence="1">The sequence shown here is derived from an EMBL/GenBank/DDBJ whole genome shotgun (WGS) entry which is preliminary data.</text>
</comment>
<sequence>MHKLPEDIDEQIIPLYIEMNRFAGIQTISSCCGHDKDKFCIWFTVEDLEDLPALLYCFDGCHTGIYGWKVIVTTDCAMSPVKFLAESSTMGKKSYEESEVIAKYMKEFLDRVFKCPEESGLK</sequence>
<gene>
    <name evidence="1" type="ORF">LCGC14_3057350</name>
</gene>
<protein>
    <submittedName>
        <fullName evidence="1">Uncharacterized protein</fullName>
    </submittedName>
</protein>
<proteinExistence type="predicted"/>
<reference evidence="1" key="1">
    <citation type="journal article" date="2015" name="Nature">
        <title>Complex archaea that bridge the gap between prokaryotes and eukaryotes.</title>
        <authorList>
            <person name="Spang A."/>
            <person name="Saw J.H."/>
            <person name="Jorgensen S.L."/>
            <person name="Zaremba-Niedzwiedzka K."/>
            <person name="Martijn J."/>
            <person name="Lind A.E."/>
            <person name="van Eijk R."/>
            <person name="Schleper C."/>
            <person name="Guy L."/>
            <person name="Ettema T.J."/>
        </authorList>
    </citation>
    <scope>NUCLEOTIDE SEQUENCE</scope>
</reference>
<dbReference type="EMBL" id="LAZR01064627">
    <property type="protein sequence ID" value="KKK57153.1"/>
    <property type="molecule type" value="Genomic_DNA"/>
</dbReference>
<accession>A0A0F8WKF2</accession>
<evidence type="ECO:0000313" key="1">
    <source>
        <dbReference type="EMBL" id="KKK57153.1"/>
    </source>
</evidence>
<dbReference type="AlphaFoldDB" id="A0A0F8WKF2"/>
<organism evidence="1">
    <name type="scientific">marine sediment metagenome</name>
    <dbReference type="NCBI Taxonomy" id="412755"/>
    <lineage>
        <taxon>unclassified sequences</taxon>
        <taxon>metagenomes</taxon>
        <taxon>ecological metagenomes</taxon>
    </lineage>
</organism>
<name>A0A0F8WKF2_9ZZZZ</name>